<organism evidence="1 2">
    <name type="scientific">Paenibacillus typhae</name>
    <dbReference type="NCBI Taxonomy" id="1174501"/>
    <lineage>
        <taxon>Bacteria</taxon>
        <taxon>Bacillati</taxon>
        <taxon>Bacillota</taxon>
        <taxon>Bacilli</taxon>
        <taxon>Bacillales</taxon>
        <taxon>Paenibacillaceae</taxon>
        <taxon>Paenibacillus</taxon>
    </lineage>
</organism>
<reference evidence="2" key="1">
    <citation type="submission" date="2016-10" db="EMBL/GenBank/DDBJ databases">
        <authorList>
            <person name="Varghese N."/>
            <person name="Submissions S."/>
        </authorList>
    </citation>
    <scope>NUCLEOTIDE SEQUENCE [LARGE SCALE GENOMIC DNA]</scope>
    <source>
        <strain evidence="2">CGMCC 1.11012</strain>
    </source>
</reference>
<dbReference type="EMBL" id="FNDX01000002">
    <property type="protein sequence ID" value="SDI00189.1"/>
    <property type="molecule type" value="Genomic_DNA"/>
</dbReference>
<accession>A0A1G8H0Q3</accession>
<keyword evidence="2" id="KW-1185">Reference proteome</keyword>
<evidence type="ECO:0000313" key="1">
    <source>
        <dbReference type="EMBL" id="SDI00189.1"/>
    </source>
</evidence>
<dbReference type="Proteomes" id="UP000199050">
    <property type="component" value="Unassembled WGS sequence"/>
</dbReference>
<sequence>MAERQGKLEGLKIFAKNVFKGATVNSIFDPDMTEKKVQETPEFTAKQILNHYRGKEKLTQEQFEQLKRSVKYM</sequence>
<dbReference type="STRING" id="1174501.SAMN05216192_102266"/>
<dbReference type="AlphaFoldDB" id="A0A1G8H0Q3"/>
<proteinExistence type="predicted"/>
<gene>
    <name evidence="1" type="ORF">SAMN05216192_102266</name>
</gene>
<evidence type="ECO:0000313" key="2">
    <source>
        <dbReference type="Proteomes" id="UP000199050"/>
    </source>
</evidence>
<name>A0A1G8H0Q3_9BACL</name>
<dbReference type="OrthoDB" id="2626196at2"/>
<dbReference type="RefSeq" id="WP_090712031.1">
    <property type="nucleotide sequence ID" value="NZ_CBCSKY010000003.1"/>
</dbReference>
<protein>
    <submittedName>
        <fullName evidence="1">Uncharacterized protein</fullName>
    </submittedName>
</protein>